<evidence type="ECO:0000256" key="2">
    <source>
        <dbReference type="ARBA" id="ARBA00006787"/>
    </source>
</evidence>
<feature type="transmembrane region" description="Helical" evidence="11">
    <location>
        <begin position="410"/>
        <end position="438"/>
    </location>
</feature>
<evidence type="ECO:0000256" key="1">
    <source>
        <dbReference type="ARBA" id="ARBA00004141"/>
    </source>
</evidence>
<name>A0AAE1W975_9LAMI</name>
<evidence type="ECO:0000256" key="8">
    <source>
        <dbReference type="ARBA" id="ARBA00023004"/>
    </source>
</evidence>
<evidence type="ECO:0000256" key="5">
    <source>
        <dbReference type="ARBA" id="ARBA00022723"/>
    </source>
</evidence>
<feature type="transmembrane region" description="Helical" evidence="11">
    <location>
        <begin position="232"/>
        <end position="255"/>
    </location>
</feature>
<comment type="caution">
    <text evidence="13">The sequence shown here is derived from an EMBL/GenBank/DDBJ whole genome shotgun (WGS) entry which is preliminary data.</text>
</comment>
<evidence type="ECO:0000256" key="6">
    <source>
        <dbReference type="ARBA" id="ARBA00022964"/>
    </source>
</evidence>
<evidence type="ECO:0000256" key="3">
    <source>
        <dbReference type="ARBA" id="ARBA00007635"/>
    </source>
</evidence>
<feature type="binding site" evidence="10">
    <location>
        <position position="797"/>
    </location>
    <ligand>
        <name>Fe cation</name>
        <dbReference type="ChEBI" id="CHEBI:24875"/>
        <note>catalytic</note>
    </ligand>
</feature>
<accession>A0AAE1W975</accession>
<feature type="transmembrane region" description="Helical" evidence="11">
    <location>
        <begin position="267"/>
        <end position="285"/>
    </location>
</feature>
<dbReference type="InterPro" id="IPR030184">
    <property type="entry name" value="WAT1-related"/>
</dbReference>
<keyword evidence="4 11" id="KW-0812">Transmembrane</keyword>
<keyword evidence="6" id="KW-0223">Dioxygenase</keyword>
<feature type="domain" description="EamA" evidence="12">
    <location>
        <begin position="16"/>
        <end position="136"/>
    </location>
</feature>
<keyword evidence="7 11" id="KW-1133">Transmembrane helix</keyword>
<dbReference type="GO" id="GO:0016702">
    <property type="term" value="F:oxidoreductase activity, acting on single donors with incorporation of molecular oxygen, incorporation of two atoms of oxygen"/>
    <property type="evidence" value="ECO:0007669"/>
    <property type="project" value="InterPro"/>
</dbReference>
<dbReference type="SUPFAM" id="SSF103481">
    <property type="entry name" value="Multidrug resistance efflux transporter EmrE"/>
    <property type="match status" value="2"/>
</dbReference>
<proteinExistence type="inferred from homology"/>
<dbReference type="EMBL" id="JACGWL010000013">
    <property type="protein sequence ID" value="KAK4389112.1"/>
    <property type="molecule type" value="Genomic_DNA"/>
</dbReference>
<comment type="similarity">
    <text evidence="3">Belongs to the drug/metabolite transporter (DMT) superfamily. Plant drug/metabolite exporter (P-DME) (TC 2.A.7.4) family.</text>
</comment>
<keyword evidence="5 10" id="KW-0479">Metal-binding</keyword>
<evidence type="ECO:0000256" key="4">
    <source>
        <dbReference type="ARBA" id="ARBA00022692"/>
    </source>
</evidence>
<evidence type="ECO:0000256" key="7">
    <source>
        <dbReference type="ARBA" id="ARBA00022989"/>
    </source>
</evidence>
<evidence type="ECO:0000256" key="11">
    <source>
        <dbReference type="SAM" id="Phobius"/>
    </source>
</evidence>
<reference evidence="13" key="2">
    <citation type="journal article" date="2024" name="Plant">
        <title>Genomic evolution and insights into agronomic trait innovations of Sesamum species.</title>
        <authorList>
            <person name="Miao H."/>
            <person name="Wang L."/>
            <person name="Qu L."/>
            <person name="Liu H."/>
            <person name="Sun Y."/>
            <person name="Le M."/>
            <person name="Wang Q."/>
            <person name="Wei S."/>
            <person name="Zheng Y."/>
            <person name="Lin W."/>
            <person name="Duan Y."/>
            <person name="Cao H."/>
            <person name="Xiong S."/>
            <person name="Wang X."/>
            <person name="Wei L."/>
            <person name="Li C."/>
            <person name="Ma Q."/>
            <person name="Ju M."/>
            <person name="Zhao R."/>
            <person name="Li G."/>
            <person name="Mu C."/>
            <person name="Tian Q."/>
            <person name="Mei H."/>
            <person name="Zhang T."/>
            <person name="Gao T."/>
            <person name="Zhang H."/>
        </authorList>
    </citation>
    <scope>NUCLEOTIDE SEQUENCE</scope>
    <source>
        <strain evidence="13">K16</strain>
    </source>
</reference>
<dbReference type="InterPro" id="IPR000620">
    <property type="entry name" value="EamA_dom"/>
</dbReference>
<comment type="subcellular location">
    <subcellularLocation>
        <location evidence="1">Membrane</location>
        <topology evidence="1">Multi-pass membrane protein</topology>
    </subcellularLocation>
</comment>
<dbReference type="InterPro" id="IPR037185">
    <property type="entry name" value="EmrE-like"/>
</dbReference>
<keyword evidence="14" id="KW-1185">Reference proteome</keyword>
<feature type="transmembrane region" description="Helical" evidence="11">
    <location>
        <begin position="76"/>
        <end position="100"/>
    </location>
</feature>
<dbReference type="InterPro" id="IPR004294">
    <property type="entry name" value="Carotenoid_Oase"/>
</dbReference>
<evidence type="ECO:0000313" key="14">
    <source>
        <dbReference type="Proteomes" id="UP001289374"/>
    </source>
</evidence>
<keyword evidence="6" id="KW-0560">Oxidoreductase</keyword>
<dbReference type="AlphaFoldDB" id="A0AAE1W975"/>
<feature type="transmembrane region" description="Helical" evidence="11">
    <location>
        <begin position="200"/>
        <end position="220"/>
    </location>
</feature>
<evidence type="ECO:0000256" key="9">
    <source>
        <dbReference type="ARBA" id="ARBA00023136"/>
    </source>
</evidence>
<comment type="similarity">
    <text evidence="2">Belongs to the carotenoid oxygenase family.</text>
</comment>
<gene>
    <name evidence="13" type="ORF">Sango_2248200</name>
</gene>
<dbReference type="GO" id="GO:0016020">
    <property type="term" value="C:membrane"/>
    <property type="evidence" value="ECO:0007669"/>
    <property type="project" value="UniProtKB-SubCell"/>
</dbReference>
<evidence type="ECO:0000313" key="13">
    <source>
        <dbReference type="EMBL" id="KAK4389112.1"/>
    </source>
</evidence>
<feature type="transmembrane region" description="Helical" evidence="11">
    <location>
        <begin position="106"/>
        <end position="127"/>
    </location>
</feature>
<comment type="cofactor">
    <cofactor evidence="10">
        <name>Fe(2+)</name>
        <dbReference type="ChEBI" id="CHEBI:29033"/>
    </cofactor>
    <text evidence="10">Binds 1 Fe(2+) ion per subunit.</text>
</comment>
<dbReference type="GO" id="GO:0022857">
    <property type="term" value="F:transmembrane transporter activity"/>
    <property type="evidence" value="ECO:0007669"/>
    <property type="project" value="InterPro"/>
</dbReference>
<keyword evidence="9 11" id="KW-0472">Membrane</keyword>
<organism evidence="13 14">
    <name type="scientific">Sesamum angolense</name>
    <dbReference type="NCBI Taxonomy" id="2727404"/>
    <lineage>
        <taxon>Eukaryota</taxon>
        <taxon>Viridiplantae</taxon>
        <taxon>Streptophyta</taxon>
        <taxon>Embryophyta</taxon>
        <taxon>Tracheophyta</taxon>
        <taxon>Spermatophyta</taxon>
        <taxon>Magnoliopsida</taxon>
        <taxon>eudicotyledons</taxon>
        <taxon>Gunneridae</taxon>
        <taxon>Pentapetalae</taxon>
        <taxon>asterids</taxon>
        <taxon>lamiids</taxon>
        <taxon>Lamiales</taxon>
        <taxon>Pedaliaceae</taxon>
        <taxon>Sesamum</taxon>
    </lineage>
</organism>
<reference evidence="13" key="1">
    <citation type="submission" date="2020-06" db="EMBL/GenBank/DDBJ databases">
        <authorList>
            <person name="Li T."/>
            <person name="Hu X."/>
            <person name="Zhang T."/>
            <person name="Song X."/>
            <person name="Zhang H."/>
            <person name="Dai N."/>
            <person name="Sheng W."/>
            <person name="Hou X."/>
            <person name="Wei L."/>
        </authorList>
    </citation>
    <scope>NUCLEOTIDE SEQUENCE</scope>
    <source>
        <strain evidence="13">K16</strain>
        <tissue evidence="13">Leaf</tissue>
    </source>
</reference>
<feature type="transmembrane region" description="Helical" evidence="11">
    <location>
        <begin position="360"/>
        <end position="390"/>
    </location>
</feature>
<dbReference type="PANTHER" id="PTHR31218">
    <property type="entry name" value="WAT1-RELATED PROTEIN"/>
    <property type="match status" value="1"/>
</dbReference>
<dbReference type="Pfam" id="PF00892">
    <property type="entry name" value="EamA"/>
    <property type="match status" value="2"/>
</dbReference>
<evidence type="ECO:0000259" key="12">
    <source>
        <dbReference type="Pfam" id="PF00892"/>
    </source>
</evidence>
<dbReference type="Pfam" id="PF03055">
    <property type="entry name" value="RPE65"/>
    <property type="match status" value="1"/>
</dbReference>
<keyword evidence="8 10" id="KW-0408">Iron</keyword>
<feature type="transmembrane region" description="Helical" evidence="11">
    <location>
        <begin position="445"/>
        <end position="466"/>
    </location>
</feature>
<sequence>MATASANGGDVWRAHMAMAVVQVFNGGYHVITKVALSVGVNQLVFCVLRDLLALSILAPVAYVREKRLRLPLNRRFVIAFFFLGLTGIFGNQLLFLLGLGYTNPTYAAAIQPAIPVFTFILAVMMGTETVNLRKTEGQAKLGGTLVCVSGAILMAMFRGPSVFGYGESDFALPNEISAKGQPEPAGWLLSSLLEFGFDNWHLGVLCLIGNCMCMATYLAIQAPLLAKYPASISVTAYSYFFGALFMVVTAFFMTNESTDWNLTQSEALAVCYAGIVASALNYGLLTWSNKILGPSLVALYNPLQPAASAFLSRIFLGSPIYLGSWALSGHLGIPQRKTGDRGTSSRYTRKKKELSPSWRGLCGVTLVVVASVEVASVVVASVAGALVAWICPGYWLPEPCFLGFGLCQFVPLWLCRLGGLDLSLCGKLCLCGCVTLVAWTSRGGCCFLCGLSLGGYCVFVTLPWWLNEPLWLDGLCDFASVAMVLSRWNGDDVANSGPLVLGSLLSPGPRGEMLEYLAHDLLRGKKTSYSLRGMAFVAWPLWRDLVVVPRWRVPRWWWPRWRVPWWRALVAWKHTQTKSLVQNESQKTSFKTILFKSLDDFISTNMDLPLRPCIDPMHVLSGNCAPVDELPPTPCRVEEGSLPSALDGVYIRNGPNPQFIPHGPFHVLDGDGMLHSIRISNGEAVFCSRYVKTYKYMVEQKMGYPFIVSPFSSFNGTAAAIARCVLVVARVLAGYFNPVSNGFGTANTNLAMFGGKLFALCESDLPYQVRVTPDGDIITVSRHDFYTNDPTLRMTAHPKIDSETGEVFAFRCDIVSPFLTFFRIDTSGRKGPDVPISSLKRGLVVHDFALTKNFIVFQDTQVGINLVEIMRGRSPMVFNPDKVPQLGILPRYAHDETELVLIDASRIQHATFN</sequence>
<feature type="domain" description="EamA" evidence="12">
    <location>
        <begin position="202"/>
        <end position="327"/>
    </location>
</feature>
<feature type="transmembrane region" description="Helical" evidence="11">
    <location>
        <begin position="42"/>
        <end position="64"/>
    </location>
</feature>
<feature type="binding site" evidence="10">
    <location>
        <position position="846"/>
    </location>
    <ligand>
        <name>Fe cation</name>
        <dbReference type="ChEBI" id="CHEBI:24875"/>
        <note>catalytic</note>
    </ligand>
</feature>
<dbReference type="Proteomes" id="UP001289374">
    <property type="component" value="Unassembled WGS sequence"/>
</dbReference>
<evidence type="ECO:0000256" key="10">
    <source>
        <dbReference type="PIRSR" id="PIRSR604294-1"/>
    </source>
</evidence>
<protein>
    <submittedName>
        <fullName evidence="13">WAT1-related protein</fullName>
    </submittedName>
</protein>
<dbReference type="GO" id="GO:0046872">
    <property type="term" value="F:metal ion binding"/>
    <property type="evidence" value="ECO:0007669"/>
    <property type="project" value="UniProtKB-KW"/>
</dbReference>